<feature type="transmembrane region" description="Helical" evidence="6">
    <location>
        <begin position="221"/>
        <end position="241"/>
    </location>
</feature>
<feature type="transmembrane region" description="Helical" evidence="6">
    <location>
        <begin position="46"/>
        <end position="64"/>
    </location>
</feature>
<dbReference type="Pfam" id="PF02653">
    <property type="entry name" value="BPD_transp_2"/>
    <property type="match status" value="1"/>
</dbReference>
<feature type="transmembrane region" description="Helical" evidence="6">
    <location>
        <begin position="293"/>
        <end position="310"/>
    </location>
</feature>
<evidence type="ECO:0000256" key="4">
    <source>
        <dbReference type="ARBA" id="ARBA00022989"/>
    </source>
</evidence>
<evidence type="ECO:0000256" key="1">
    <source>
        <dbReference type="ARBA" id="ARBA00004651"/>
    </source>
</evidence>
<organism evidence="7 8">
    <name type="scientific">Formimonas warabiya</name>
    <dbReference type="NCBI Taxonomy" id="1761012"/>
    <lineage>
        <taxon>Bacteria</taxon>
        <taxon>Bacillati</taxon>
        <taxon>Bacillota</taxon>
        <taxon>Clostridia</taxon>
        <taxon>Eubacteriales</taxon>
        <taxon>Peptococcaceae</taxon>
        <taxon>Candidatus Formimonas</taxon>
    </lineage>
</organism>
<feature type="transmembrane region" description="Helical" evidence="6">
    <location>
        <begin position="261"/>
        <end position="281"/>
    </location>
</feature>
<dbReference type="PANTHER" id="PTHR30482:SF10">
    <property type="entry name" value="HIGH-AFFINITY BRANCHED-CHAIN AMINO ACID TRANSPORT PROTEIN BRAE"/>
    <property type="match status" value="1"/>
</dbReference>
<dbReference type="KEGG" id="fwa:DCMF_26710"/>
<reference evidence="7 8" key="1">
    <citation type="submission" date="2016-10" db="EMBL/GenBank/DDBJ databases">
        <title>Complete Genome Sequence of Peptococcaceae strain DCMF.</title>
        <authorList>
            <person name="Edwards R.J."/>
            <person name="Holland S.I."/>
            <person name="Deshpande N.P."/>
            <person name="Wong Y.K."/>
            <person name="Ertan H."/>
            <person name="Manefield M."/>
            <person name="Russell T.L."/>
            <person name="Lee M.J."/>
        </authorList>
    </citation>
    <scope>NUCLEOTIDE SEQUENCE [LARGE SCALE GENOMIC DNA]</scope>
    <source>
        <strain evidence="7 8">DCMF</strain>
    </source>
</reference>
<sequence length="353" mass="38254">MESNKIETGLGKGVLKNCLHKFGITPFGAALLLILAFAPILIQDEFMIRLLISSLMFGALAMSFDFTAGYINICNFGYAAFWGLGAYTSAILADKIGMSPWLGMICGAILAAILGFGLGLLTIRLGGIFASCMTWFVALAMMSVAANWVELTRGNSGMTVKALFDTVENLPYYYVMFAIVILIYLVLTYITKSNVGMAFRAIGQDLEAAASSGINATKYKVLNFTISCGMAGLIGGFYAHYIGVLTPQVMHTSHTVEMMAIAYIGGRGTIWGGLACAMLMIPAMEYLKDLMELRLIMYGALMILVMIFYPKGLAGLWQSLVALACKRNLFAKLFGADKDRPSEREKTDSTGTL</sequence>
<dbReference type="InterPro" id="IPR001851">
    <property type="entry name" value="ABC_transp_permease"/>
</dbReference>
<feature type="transmembrane region" description="Helical" evidence="6">
    <location>
        <begin position="171"/>
        <end position="190"/>
    </location>
</feature>
<evidence type="ECO:0000313" key="8">
    <source>
        <dbReference type="Proteomes" id="UP000323521"/>
    </source>
</evidence>
<evidence type="ECO:0000256" key="5">
    <source>
        <dbReference type="ARBA" id="ARBA00023136"/>
    </source>
</evidence>
<feature type="transmembrane region" description="Helical" evidence="6">
    <location>
        <begin position="128"/>
        <end position="151"/>
    </location>
</feature>
<comment type="subcellular location">
    <subcellularLocation>
        <location evidence="1">Cell membrane</location>
        <topology evidence="1">Multi-pass membrane protein</topology>
    </subcellularLocation>
</comment>
<dbReference type="PANTHER" id="PTHR30482">
    <property type="entry name" value="HIGH-AFFINITY BRANCHED-CHAIN AMINO ACID TRANSPORT SYSTEM PERMEASE"/>
    <property type="match status" value="1"/>
</dbReference>
<proteinExistence type="predicted"/>
<keyword evidence="5 6" id="KW-0472">Membrane</keyword>
<dbReference type="Proteomes" id="UP000323521">
    <property type="component" value="Chromosome"/>
</dbReference>
<evidence type="ECO:0000256" key="6">
    <source>
        <dbReference type="SAM" id="Phobius"/>
    </source>
</evidence>
<gene>
    <name evidence="7" type="ORF">DCMF_26710</name>
</gene>
<dbReference type="InterPro" id="IPR043428">
    <property type="entry name" value="LivM-like"/>
</dbReference>
<keyword evidence="8" id="KW-1185">Reference proteome</keyword>
<dbReference type="CDD" id="cd06581">
    <property type="entry name" value="TM_PBP1_LivM_like"/>
    <property type="match status" value="1"/>
</dbReference>
<keyword evidence="4 6" id="KW-1133">Transmembrane helix</keyword>
<dbReference type="AlphaFoldDB" id="A0A3G1KZQ4"/>
<keyword evidence="2" id="KW-1003">Cell membrane</keyword>
<feature type="transmembrane region" description="Helical" evidence="6">
    <location>
        <begin position="21"/>
        <end position="40"/>
    </location>
</feature>
<feature type="transmembrane region" description="Helical" evidence="6">
    <location>
        <begin position="99"/>
        <end position="121"/>
    </location>
</feature>
<dbReference type="EMBL" id="CP017634">
    <property type="protein sequence ID" value="ATW27869.1"/>
    <property type="molecule type" value="Genomic_DNA"/>
</dbReference>
<feature type="transmembrane region" description="Helical" evidence="6">
    <location>
        <begin position="76"/>
        <end position="93"/>
    </location>
</feature>
<accession>A0A3G1KZQ4</accession>
<protein>
    <recommendedName>
        <fullName evidence="9">Branched-chain amino acid ABC transporter permease</fullName>
    </recommendedName>
</protein>
<evidence type="ECO:0000313" key="7">
    <source>
        <dbReference type="EMBL" id="ATW27869.1"/>
    </source>
</evidence>
<dbReference type="GO" id="GO:0005886">
    <property type="term" value="C:plasma membrane"/>
    <property type="evidence" value="ECO:0007669"/>
    <property type="project" value="UniProtKB-SubCell"/>
</dbReference>
<dbReference type="OrthoDB" id="9789927at2"/>
<dbReference type="RefSeq" id="WP_148137254.1">
    <property type="nucleotide sequence ID" value="NZ_CP017634.1"/>
</dbReference>
<name>A0A3G1KZQ4_FORW1</name>
<keyword evidence="3 6" id="KW-0812">Transmembrane</keyword>
<evidence type="ECO:0000256" key="3">
    <source>
        <dbReference type="ARBA" id="ARBA00022692"/>
    </source>
</evidence>
<dbReference type="GO" id="GO:0015658">
    <property type="term" value="F:branched-chain amino acid transmembrane transporter activity"/>
    <property type="evidence" value="ECO:0007669"/>
    <property type="project" value="InterPro"/>
</dbReference>
<evidence type="ECO:0008006" key="9">
    <source>
        <dbReference type="Google" id="ProtNLM"/>
    </source>
</evidence>
<evidence type="ECO:0000256" key="2">
    <source>
        <dbReference type="ARBA" id="ARBA00022475"/>
    </source>
</evidence>